<reference evidence="2 3" key="1">
    <citation type="submission" date="2019-06" db="EMBL/GenBank/DDBJ databases">
        <title>Genomic Encyclopedia of Type Strains, Phase IV (KMG-V): Genome sequencing to study the core and pangenomes of soil and plant-associated prokaryotes.</title>
        <authorList>
            <person name="Whitman W."/>
        </authorList>
    </citation>
    <scope>NUCLEOTIDE SEQUENCE [LARGE SCALE GENOMIC DNA]</scope>
    <source>
        <strain evidence="2 3">BR 11622</strain>
    </source>
</reference>
<evidence type="ECO:0000256" key="1">
    <source>
        <dbReference type="SAM" id="MobiDB-lite"/>
    </source>
</evidence>
<evidence type="ECO:0000313" key="3">
    <source>
        <dbReference type="Proteomes" id="UP000315751"/>
    </source>
</evidence>
<dbReference type="RefSeq" id="WP_145734159.1">
    <property type="nucleotide sequence ID" value="NZ_VITR01000010.1"/>
</dbReference>
<evidence type="ECO:0000313" key="2">
    <source>
        <dbReference type="EMBL" id="TWB39697.1"/>
    </source>
</evidence>
<proteinExistence type="predicted"/>
<dbReference type="EMBL" id="VITR01000010">
    <property type="protein sequence ID" value="TWB39697.1"/>
    <property type="molecule type" value="Genomic_DNA"/>
</dbReference>
<dbReference type="Proteomes" id="UP000315751">
    <property type="component" value="Unassembled WGS sequence"/>
</dbReference>
<name>A0A560H079_9PROT</name>
<sequence>MAEKSQSKQADDRTVSGSYTKEGRALSYTITVHGLSRGEAGRVLSNKSSPSSERMVTAPKGPKRLGVAKSS</sequence>
<keyword evidence="3" id="KW-1185">Reference proteome</keyword>
<feature type="compositionally biased region" description="Basic and acidic residues" evidence="1">
    <location>
        <begin position="1"/>
        <end position="14"/>
    </location>
</feature>
<gene>
    <name evidence="2" type="ORF">FBZ90_110162</name>
</gene>
<feature type="region of interest" description="Disordered" evidence="1">
    <location>
        <begin position="1"/>
        <end position="23"/>
    </location>
</feature>
<feature type="region of interest" description="Disordered" evidence="1">
    <location>
        <begin position="39"/>
        <end position="71"/>
    </location>
</feature>
<accession>A0A560H079</accession>
<comment type="caution">
    <text evidence="2">The sequence shown here is derived from an EMBL/GenBank/DDBJ whole genome shotgun (WGS) entry which is preliminary data.</text>
</comment>
<protein>
    <submittedName>
        <fullName evidence="2">Uncharacterized protein</fullName>
    </submittedName>
</protein>
<dbReference type="AlphaFoldDB" id="A0A560H079"/>
<feature type="compositionally biased region" description="Polar residues" evidence="1">
    <location>
        <begin position="45"/>
        <end position="54"/>
    </location>
</feature>
<organism evidence="2 3">
    <name type="scientific">Nitrospirillum amazonense</name>
    <dbReference type="NCBI Taxonomy" id="28077"/>
    <lineage>
        <taxon>Bacteria</taxon>
        <taxon>Pseudomonadati</taxon>
        <taxon>Pseudomonadota</taxon>
        <taxon>Alphaproteobacteria</taxon>
        <taxon>Rhodospirillales</taxon>
        <taxon>Azospirillaceae</taxon>
        <taxon>Nitrospirillum</taxon>
    </lineage>
</organism>